<name>A0A133KHJ5_9FIRM</name>
<comment type="pathway">
    <text evidence="1">Carbohydrate metabolism; tricarboxylic acid cycle.</text>
</comment>
<dbReference type="PRINTS" id="PR00143">
    <property type="entry name" value="CITRTSNTHASE"/>
</dbReference>
<dbReference type="EC" id="2.3.3.16" evidence="3"/>
<dbReference type="UniPathway" id="UPA00223"/>
<dbReference type="GO" id="GO:0005829">
    <property type="term" value="C:cytosol"/>
    <property type="evidence" value="ECO:0007669"/>
    <property type="project" value="TreeGrafter"/>
</dbReference>
<comment type="caution">
    <text evidence="5">The sequence shown here is derived from an EMBL/GenBank/DDBJ whole genome shotgun (WGS) entry which is preliminary data.</text>
</comment>
<gene>
    <name evidence="5" type="ORF">HMPREF3200_00357</name>
</gene>
<dbReference type="GO" id="GO:0006099">
    <property type="term" value="P:tricarboxylic acid cycle"/>
    <property type="evidence" value="ECO:0007669"/>
    <property type="project" value="UniProtKB-UniPathway"/>
</dbReference>
<reference evidence="6" key="1">
    <citation type="submission" date="2016-01" db="EMBL/GenBank/DDBJ databases">
        <authorList>
            <person name="Mitreva M."/>
            <person name="Pepin K.H."/>
            <person name="Mihindukulasuriya K.A."/>
            <person name="Fulton R."/>
            <person name="Fronick C."/>
            <person name="O'Laughlin M."/>
            <person name="Miner T."/>
            <person name="Herter B."/>
            <person name="Rosa B.A."/>
            <person name="Cordes M."/>
            <person name="Tomlinson C."/>
            <person name="Wollam A."/>
            <person name="Palsikar V.B."/>
            <person name="Mardis E.R."/>
            <person name="Wilson R.K."/>
        </authorList>
    </citation>
    <scope>NUCLEOTIDE SEQUENCE [LARGE SCALE GENOMIC DNA]</scope>
    <source>
        <strain evidence="6">MJR8151</strain>
    </source>
</reference>
<comment type="similarity">
    <text evidence="2">Belongs to the citrate synthase family.</text>
</comment>
<dbReference type="PANTHER" id="PTHR11739">
    <property type="entry name" value="CITRATE SYNTHASE"/>
    <property type="match status" value="1"/>
</dbReference>
<dbReference type="InterPro" id="IPR016143">
    <property type="entry name" value="Citrate_synth-like_sm_a-sub"/>
</dbReference>
<dbReference type="InterPro" id="IPR036969">
    <property type="entry name" value="Citrate_synthase_sf"/>
</dbReference>
<dbReference type="STRING" id="33036.HMPREF3200_00357"/>
<dbReference type="NCBIfam" id="NF010635">
    <property type="entry name" value="PRK14032.1"/>
    <property type="match status" value="1"/>
</dbReference>
<dbReference type="AlphaFoldDB" id="A0A133KHJ5"/>
<sequence length="453" mass="51804">MIKMNKAQEEKLCYYANEIAKNNKIDKETYENYRIKRGLRNKNGTGVLVGITKVGDVCGYKIEDEEKIPCEGELFYRGYPLTNLVKDIESDKRLGFEEVIYLLLFNRLANIEELASFKNILVEERKLPEHFFEDIILKVPGPDIMNKMMRSLLALYTYDPNPDANDARNVLSQSLSLISKISQLAIYSYQVKIHNFDKKSLIIHNPKEDETIAENILSMLRTNQEYSKEEAEILDLMLIIHAEHGGGNNSAFATHVVSSSGTDTYSAMAAGLASLKGPRHGGANLKVSKMLKDIRNNVCDIEDLEEVESYLEKILDRKAFDKKGLIYGLGHAVYTLSDPRAVLLKEKAKELSKIKKRDKDFIFIENVEKLGQKLIMQRQNRAYPPCANVDLYSGFVYDMLDIPEELYLPMFAIARTVGWSAHRLEQIEDSKIIRPAYKSLNQVKDYIPLNLRK</sequence>
<evidence type="ECO:0000313" key="5">
    <source>
        <dbReference type="EMBL" id="KWZ79016.1"/>
    </source>
</evidence>
<evidence type="ECO:0000256" key="2">
    <source>
        <dbReference type="ARBA" id="ARBA00010566"/>
    </source>
</evidence>
<proteinExistence type="inferred from homology"/>
<dbReference type="SUPFAM" id="SSF48256">
    <property type="entry name" value="Citrate synthase"/>
    <property type="match status" value="1"/>
</dbReference>
<dbReference type="PANTHER" id="PTHR11739:SF4">
    <property type="entry name" value="CITRATE SYNTHASE, PEROXISOMAL"/>
    <property type="match status" value="1"/>
</dbReference>
<accession>A0A133KHJ5</accession>
<dbReference type="InterPro" id="IPR016142">
    <property type="entry name" value="Citrate_synth-like_lrg_a-sub"/>
</dbReference>
<evidence type="ECO:0000256" key="4">
    <source>
        <dbReference type="ARBA" id="ARBA00022679"/>
    </source>
</evidence>
<dbReference type="GO" id="GO:0005975">
    <property type="term" value="P:carbohydrate metabolic process"/>
    <property type="evidence" value="ECO:0007669"/>
    <property type="project" value="TreeGrafter"/>
</dbReference>
<evidence type="ECO:0000256" key="3">
    <source>
        <dbReference type="ARBA" id="ARBA00012972"/>
    </source>
</evidence>
<dbReference type="Gene3D" id="1.10.230.10">
    <property type="entry name" value="Cytochrome P450-Terp, domain 2"/>
    <property type="match status" value="1"/>
</dbReference>
<organism evidence="5 6">
    <name type="scientific">Anaerococcus tetradius</name>
    <dbReference type="NCBI Taxonomy" id="33036"/>
    <lineage>
        <taxon>Bacteria</taxon>
        <taxon>Bacillati</taxon>
        <taxon>Bacillota</taxon>
        <taxon>Tissierellia</taxon>
        <taxon>Tissierellales</taxon>
        <taxon>Peptoniphilaceae</taxon>
        <taxon>Anaerococcus</taxon>
    </lineage>
</organism>
<dbReference type="EMBL" id="LRPM01000008">
    <property type="protein sequence ID" value="KWZ79016.1"/>
    <property type="molecule type" value="Genomic_DNA"/>
</dbReference>
<evidence type="ECO:0000256" key="1">
    <source>
        <dbReference type="ARBA" id="ARBA00005163"/>
    </source>
</evidence>
<evidence type="ECO:0000313" key="6">
    <source>
        <dbReference type="Proteomes" id="UP000070383"/>
    </source>
</evidence>
<dbReference type="PATRIC" id="fig|33036.3.peg.358"/>
<dbReference type="Proteomes" id="UP000070383">
    <property type="component" value="Unassembled WGS sequence"/>
</dbReference>
<keyword evidence="4" id="KW-0808">Transferase</keyword>
<dbReference type="Gene3D" id="1.10.580.10">
    <property type="entry name" value="Citrate Synthase, domain 1"/>
    <property type="match status" value="1"/>
</dbReference>
<dbReference type="InterPro" id="IPR002020">
    <property type="entry name" value="Citrate_synthase"/>
</dbReference>
<keyword evidence="6" id="KW-1185">Reference proteome</keyword>
<dbReference type="GO" id="GO:0036440">
    <property type="term" value="F:citrate synthase activity"/>
    <property type="evidence" value="ECO:0007669"/>
    <property type="project" value="UniProtKB-EC"/>
</dbReference>
<protein>
    <recommendedName>
        <fullName evidence="3">citrate synthase (unknown stereospecificity)</fullName>
        <ecNumber evidence="3">2.3.3.16</ecNumber>
    </recommendedName>
</protein>
<dbReference type="Pfam" id="PF00285">
    <property type="entry name" value="Citrate_synt"/>
    <property type="match status" value="1"/>
</dbReference>